<dbReference type="EMBL" id="JAALLH010000002">
    <property type="protein sequence ID" value="NIY69425.1"/>
    <property type="molecule type" value="Genomic_DNA"/>
</dbReference>
<comment type="caution">
    <text evidence="2">The sequence shown here is derived from an EMBL/GenBank/DDBJ whole genome shotgun (WGS) entry which is preliminary data.</text>
</comment>
<evidence type="ECO:0000313" key="3">
    <source>
        <dbReference type="Proteomes" id="UP000536624"/>
    </source>
</evidence>
<name>A0A7X6B127_STRMQ</name>
<dbReference type="CDD" id="cd00531">
    <property type="entry name" value="NTF2_like"/>
    <property type="match status" value="1"/>
</dbReference>
<dbReference type="Pfam" id="PF13577">
    <property type="entry name" value="SnoaL_4"/>
    <property type="match status" value="1"/>
</dbReference>
<evidence type="ECO:0000259" key="1">
    <source>
        <dbReference type="Pfam" id="PF13577"/>
    </source>
</evidence>
<reference evidence="2 3" key="1">
    <citation type="submission" date="2020-02" db="EMBL/GenBank/DDBJ databases">
        <title>Streptomyces malaysiensis DSM14702 (JHCC583434, PFL_A843) Genome sequencing and assembly.</title>
        <authorList>
            <person name="Samborskyy M."/>
        </authorList>
    </citation>
    <scope>NUCLEOTIDE SEQUENCE [LARGE SCALE GENOMIC DNA]</scope>
    <source>
        <strain evidence="2 3">DSM 14702</strain>
    </source>
</reference>
<dbReference type="InterPro" id="IPR032710">
    <property type="entry name" value="NTF2-like_dom_sf"/>
</dbReference>
<dbReference type="InterPro" id="IPR037401">
    <property type="entry name" value="SnoaL-like"/>
</dbReference>
<keyword evidence="2" id="KW-0413">Isomerase</keyword>
<sequence>MKYPIEVEPLTRILVTQNCERLINEFAWHLDQGSPSSDIAALFTEDGVWELPTHGLRAEGRAELARYFGSFSAQIVSRRLCTNIMVDVLGPDDARGTSYFTTFRIDGPPAAGGPPPPPPVTQVGYYSDTFRRVNGKWHIARRSTAVTFAAPMPRTDAPTVVHR</sequence>
<dbReference type="RefSeq" id="WP_167504652.1">
    <property type="nucleotide sequence ID" value="NZ_JAALLH010000002.1"/>
</dbReference>
<proteinExistence type="predicted"/>
<dbReference type="Gene3D" id="3.10.450.50">
    <property type="match status" value="1"/>
</dbReference>
<evidence type="ECO:0000313" key="2">
    <source>
        <dbReference type="EMBL" id="NIY69425.1"/>
    </source>
</evidence>
<protein>
    <submittedName>
        <fullName evidence="2">Ketosteroid isomerase-like enzyme</fullName>
    </submittedName>
</protein>
<accession>A0A7X6B127</accession>
<gene>
    <name evidence="2" type="ORF">SMALB_7549</name>
</gene>
<dbReference type="AlphaFoldDB" id="A0A7X6B127"/>
<feature type="domain" description="SnoaL-like" evidence="1">
    <location>
        <begin position="17"/>
        <end position="142"/>
    </location>
</feature>
<organism evidence="2 3">
    <name type="scientific">Streptomyces malaysiensis</name>
    <dbReference type="NCBI Taxonomy" id="92644"/>
    <lineage>
        <taxon>Bacteria</taxon>
        <taxon>Bacillati</taxon>
        <taxon>Actinomycetota</taxon>
        <taxon>Actinomycetes</taxon>
        <taxon>Kitasatosporales</taxon>
        <taxon>Streptomycetaceae</taxon>
        <taxon>Streptomyces</taxon>
        <taxon>Streptomyces violaceusniger group</taxon>
    </lineage>
</organism>
<dbReference type="GO" id="GO:0016853">
    <property type="term" value="F:isomerase activity"/>
    <property type="evidence" value="ECO:0007669"/>
    <property type="project" value="UniProtKB-KW"/>
</dbReference>
<dbReference type="SUPFAM" id="SSF54427">
    <property type="entry name" value="NTF2-like"/>
    <property type="match status" value="1"/>
</dbReference>
<dbReference type="Proteomes" id="UP000536624">
    <property type="component" value="Unassembled WGS sequence"/>
</dbReference>